<accession>A0AAV6LL59</accession>
<feature type="region of interest" description="Disordered" evidence="1">
    <location>
        <begin position="315"/>
        <end position="339"/>
    </location>
</feature>
<evidence type="ECO:0000256" key="1">
    <source>
        <dbReference type="SAM" id="MobiDB-lite"/>
    </source>
</evidence>
<evidence type="ECO:0000313" key="3">
    <source>
        <dbReference type="Proteomes" id="UP000823749"/>
    </source>
</evidence>
<dbReference type="Proteomes" id="UP000823749">
    <property type="component" value="Chromosome 1"/>
</dbReference>
<feature type="region of interest" description="Disordered" evidence="1">
    <location>
        <begin position="170"/>
        <end position="212"/>
    </location>
</feature>
<dbReference type="EMBL" id="JACTNZ010000001">
    <property type="protein sequence ID" value="KAG5565900.1"/>
    <property type="molecule type" value="Genomic_DNA"/>
</dbReference>
<organism evidence="2 3">
    <name type="scientific">Rhododendron griersonianum</name>
    <dbReference type="NCBI Taxonomy" id="479676"/>
    <lineage>
        <taxon>Eukaryota</taxon>
        <taxon>Viridiplantae</taxon>
        <taxon>Streptophyta</taxon>
        <taxon>Embryophyta</taxon>
        <taxon>Tracheophyta</taxon>
        <taxon>Spermatophyta</taxon>
        <taxon>Magnoliopsida</taxon>
        <taxon>eudicotyledons</taxon>
        <taxon>Gunneridae</taxon>
        <taxon>Pentapetalae</taxon>
        <taxon>asterids</taxon>
        <taxon>Ericales</taxon>
        <taxon>Ericaceae</taxon>
        <taxon>Ericoideae</taxon>
        <taxon>Rhodoreae</taxon>
        <taxon>Rhododendron</taxon>
    </lineage>
</organism>
<gene>
    <name evidence="2" type="ORF">RHGRI_001724</name>
</gene>
<reference evidence="2" key="1">
    <citation type="submission" date="2020-08" db="EMBL/GenBank/DDBJ databases">
        <title>Plant Genome Project.</title>
        <authorList>
            <person name="Zhang R.-G."/>
        </authorList>
    </citation>
    <scope>NUCLEOTIDE SEQUENCE</scope>
    <source>
        <strain evidence="2">WSP0</strain>
        <tissue evidence="2">Leaf</tissue>
    </source>
</reference>
<dbReference type="AlphaFoldDB" id="A0AAV6LL59"/>
<sequence length="553" mass="62279">MAPALLASSSSPSLALSSCGGSDFGGVQLKKGDTSTHGSHIGPVTAQEFTTENVSAHGSHIGPPVWLDLYDFTWEFTTENVLPSEDILRDWITSTGKENGFVIIIKSSERMAKNRRPRMRFACERGGKYRPFINKAKDKGECRANYLIFKDLDRQGADFFPKRMEQKALNQNNQGRSWMAVDQSKEEKPWLASKRNTSTSPAPPASKREYPPQKRVNIGKEIVTQGDQEVSQEQFSLVKGVPNWFLKKIKPELFQGYKDLSKTGKTYKPPNSLVGQWVLVRDPKTKVPQMVLILTRTQKRKLQRRYTLFQMEEPPPKNKMWRETKPNPRCNKVRKEDSEDLVQKNYQHLEEKTLMEITAATDDDEGDRNLASPNSLASYQSGLLEAMLVEQECRERSSSPMETSAIAGSEAEVKGEGEQEQSCKEMVIQFGSIPKVQINMVQPSSMTFVSPNWSPTPSVSQPNEGPLEIIEISSSEELEAWEEMQGSKEAQMMEGDYDILILTNEIQDNEATLKETATEMYKPEIVPLSELTQAATHPTSEMDSGELVKLKVK</sequence>
<keyword evidence="3" id="KW-1185">Reference proteome</keyword>
<comment type="caution">
    <text evidence="2">The sequence shown here is derived from an EMBL/GenBank/DDBJ whole genome shotgun (WGS) entry which is preliminary data.</text>
</comment>
<proteinExistence type="predicted"/>
<name>A0AAV6LL59_9ERIC</name>
<protein>
    <submittedName>
        <fullName evidence="2">Uncharacterized protein</fullName>
    </submittedName>
</protein>
<evidence type="ECO:0000313" key="2">
    <source>
        <dbReference type="EMBL" id="KAG5565900.1"/>
    </source>
</evidence>
<feature type="compositionally biased region" description="Basic and acidic residues" evidence="1">
    <location>
        <begin position="315"/>
        <end position="326"/>
    </location>
</feature>
<feature type="region of interest" description="Disordered" evidence="1">
    <location>
        <begin position="534"/>
        <end position="553"/>
    </location>
</feature>